<feature type="region of interest" description="Disordered" evidence="1">
    <location>
        <begin position="887"/>
        <end position="1022"/>
    </location>
</feature>
<sequence length="2744" mass="279158">MPAAHSTTSRRTASPFTAAQHGSLITPQDIVAPSSPGLQAERAAQQQDSISSLRQGSRRPTGAPNGALYTTSDGYSMPWLGEEESEEVRPALRPLQPPPMAPHAAPPLTGLRNGRSDVIGSPHVRSSAADSSSPLSVLRQDSGARPDRRRRYSLALQTPLAEADVAAAQSTFSALPAPQQSETGVSSRSTAPLTSRASSGADGVRRAASYAGAQSSTPTSTSASARQPVRGRLEPLARAVSCDVCPAPITTTTPASPPPLRAATTTTFEMASSDAKGLCPVTSAPTHFTGSRHAEGGTSASSLLARDKVLSSSGESPRAVRQPSWKASVVDSVPPTMTAHRGGSQAPAQSSTSTARLSSSAVAEDRGAVSPMHGRAPPGAGTSGAATAARPTTSRSGSEAFSMHTLVSRTKNVDNFDYGLRALGFPVEDCRRVSKASVGLPARSSGSGADSFLMAASNTSGHKTHNLGSPGSTAAAANAAQRSTASGRAGGGSSGSTGASSLPPLTRRISELPSTSSGVRAGSPSMLSGRSAAPHRADISGVTATTSSSLARSPSSSASASESASTTLNPAAVVMPATAPANGGPFSPVAASPPGGGGGGAGSATRPPRRGVAGSAFPASDSAATASPVAPPAHTGSTGVLVSASFRSIVLQPRRVLYNLDGVYGDLTRSSSNGAVNASARSSGSSAPRGSLSSNGATVAGGSAAVRSMAKTSTMTDRSDRVEESGTPGVAEAEASAWVSTTQRGLGSPLQPLGADVFHGYGAPASLRQSDDGASFGDSDAEPSAMNRLTSPRRLHQLRGGPDSSGGGDSVTLEGSVDGGDGRLARGAGGRRSWRHGSGGDVGASPEERRAPYGTHDVFLPFEDGIASAPRGFSSLVLSSFLRHAGSTSTQGTVGGSLSASTFSSTAPALPPPPPHRSIFGSTSSPPSSSTATAMMTSDGDRTCAFSHHSLTQTPACGAAAPSPRPPTTTPPSAAAAPGAARPAGAVAGGLTGHALEPPVPRPGGRGGPQPPSSAAAVAATVAPTARHRVPLPPNATEVAVAAAAAAAAPWPPHGGDGGGAVETPTDLVRAGVLRWTKPRPAAETEQDGEAANDGDFNGAEYAVPHLDSPTADQEGADARGWRTVRGLTVLERSAAAPTTAAARVLAVDGGYTVRVVQGDLVGDCETDECVERCAAAALAGSAADAAGSATPAAVVGVSLPLPSVLVDAAVSRFIEHGENAIAVVMDTADEFVMHRGSSAAAAPTETQPPQRAGDQPRRGSASPAGTGDAAAVAVAVSECPNAGVARAMCQRVVEAFLAFKAAQATAHPDSVVDLKVAAALVPVSLLEEAAAAAPVPPSLSSSSSSPPRLGERGIFYDVVHTATTRDGCRRPLEVATSPVFGTCLNECQWLVVEDESDIVAVFELVRCLLRVKHSLQHGFLYIQFLHQYFIPDEVVVAVAPRVARPAVSPAFTRRRLGAGVPDPPRRGGRHGDIVVSSFTIVTAPYPHVVEAMLDQRADTPWPLLRYALGKGPCTVLAAVNVHEEDAEAAHPLSVLQRLKATQHPRPRRGSMRAYIAEEQHKIEDLKWRLANTADGDPESQATIKRLAVLISKLECGAKDAEDFLADPETVHVPVYVDARKPVHHAAYTELQTAPPSSAHAAVAATGVPQVVALVKDYSPTSGFVGVAGSPRSRKATSSRWLAGPPPATAAAAAGGTGAASVTLTAQLSLTRSVDVPVSEIASLAAASGADVDGQRCAVWRGVSACLNSGFNATVAVVQEAAEAKCAWSLQVTLGLVHGVLKDAWQRGAAATEPSAGLSSPPREVVRVAASVYHCSGAAVADLLRSSSTSRMTTGTAATGMVTFTPAKAAVRPLAGACAPLNVSAKQIGSLAELEEVLRDAVERLRAAQAAAEGEPAGGGGGAAPDRLSRQCLLAPGYTVVSIDLTQRISGDPRRADGADGAGGGGGGGGDDGDDVWVSTLTVVNLGGHCALLSEAVKTAAAAATTTAAAAAAAAAVEPGEEERRAASSAPLRRVAAAKAESPQPQSPSPSAALLMRLLMHRRGMVVCAAALPARPTPEAVDALLGTVRCFTTHAARPVPGADADADVTAASAGAAAAPARRSVRQLIAHLRAVLRVSEGAGGHALVNVRDAVKRALAVLRDPRNVALTAYPFTLADAEALELPAASPALRVDGPTGESSSIHTGGSVSTIGGGGSSSAPDLSADAVGKQWQRQSRPTAAEEASSTAEAAGGVAALDRRARGAQVSLFGPPAAYYGIRYNRSEDPLLLRRAVTASLCQPARLARPRPSAAAAQAGSTDAGGVRGDEREEEDEEEDEEDEQVTVPTVLVLNAATTGAHVKRHGTQVRIPIPDAPTPQYLSLGADELVNIKPTSMGMKSSLLMRSVSCVARGRTAALFISDTESCDATSSIAWLTLRTVMGGIFQSLKMREVEAVRHCAAMRAFLIEEDQPNAFADLLAPQLTPAQPRQPLTRLKYSPFCGPVPADAKAVPVRDLQDVNIALATVLHGARMARQSATTASAEQLHGCIVLQLTFHQFIPAAAGVPADVVVSSLWCVHMGCSSGWMAAQKTAPSSATGALLRYWLGGPCYTTSIAGLSRYVGVRSATWRSVIGAQQRIHPVVLRLPRLGSVLGYIDYLNALLSRCTAAVATQASGELGSGALTTTTTTNTSSSSSANSAPGQERRVCGSSPPSVVAAGAADSVARVTALLKEAHRMLSRVNDKGGTSQLQLSLLAHEERTFTALDGL</sequence>
<feature type="region of interest" description="Disordered" evidence="1">
    <location>
        <begin position="1669"/>
        <end position="1688"/>
    </location>
</feature>
<feature type="compositionally biased region" description="Polar residues" evidence="1">
    <location>
        <begin position="460"/>
        <end position="472"/>
    </location>
</feature>
<feature type="region of interest" description="Disordered" evidence="1">
    <location>
        <begin position="460"/>
        <end position="564"/>
    </location>
</feature>
<feature type="compositionally biased region" description="Low complexity" evidence="1">
    <location>
        <begin position="121"/>
        <end position="138"/>
    </location>
</feature>
<feature type="compositionally biased region" description="Low complexity" evidence="1">
    <location>
        <begin position="2017"/>
        <end position="2030"/>
    </location>
</feature>
<feature type="region of interest" description="Disordered" evidence="1">
    <location>
        <begin position="669"/>
        <end position="746"/>
    </location>
</feature>
<feature type="region of interest" description="Disordered" evidence="1">
    <location>
        <begin position="2281"/>
        <end position="2322"/>
    </location>
</feature>
<feature type="region of interest" description="Disordered" evidence="1">
    <location>
        <begin position="1997"/>
        <end position="2030"/>
    </location>
</feature>
<feature type="compositionally biased region" description="Low complexity" evidence="1">
    <location>
        <begin position="2281"/>
        <end position="2294"/>
    </location>
</feature>
<feature type="compositionally biased region" description="Low complexity" evidence="1">
    <location>
        <begin position="474"/>
        <end position="487"/>
    </location>
</feature>
<feature type="compositionally biased region" description="Low complexity" evidence="1">
    <location>
        <begin position="922"/>
        <end position="938"/>
    </location>
</feature>
<feature type="compositionally biased region" description="Low complexity" evidence="1">
    <location>
        <begin position="2656"/>
        <end position="2675"/>
    </location>
</feature>
<feature type="compositionally biased region" description="Pro residues" evidence="1">
    <location>
        <begin position="95"/>
        <end position="105"/>
    </location>
</feature>
<feature type="compositionally biased region" description="Low complexity" evidence="1">
    <location>
        <begin position="2179"/>
        <end position="2190"/>
    </location>
</feature>
<feature type="compositionally biased region" description="Polar residues" evidence="1">
    <location>
        <begin position="172"/>
        <end position="198"/>
    </location>
</feature>
<reference evidence="2 3" key="1">
    <citation type="journal article" date="2021" name="MBio">
        <title>A New Model Trypanosomatid, Novymonas esmeraldas: Genomic Perception of Its 'Candidatus Pandoraea novymonadis' Endosymbiont.</title>
        <authorList>
            <person name="Zakharova A."/>
            <person name="Saura A."/>
            <person name="Butenko A."/>
            <person name="Podesvova L."/>
            <person name="Warmusova S."/>
            <person name="Kostygov A.Y."/>
            <person name="Nenarokova A."/>
            <person name="Lukes J."/>
            <person name="Opperdoes F.R."/>
            <person name="Yurchenko V."/>
        </authorList>
    </citation>
    <scope>NUCLEOTIDE SEQUENCE [LARGE SCALE GENOMIC DNA]</scope>
    <source>
        <strain evidence="2 3">E262AT.01</strain>
    </source>
</reference>
<feature type="compositionally biased region" description="Acidic residues" evidence="1">
    <location>
        <begin position="2307"/>
        <end position="2320"/>
    </location>
</feature>
<feature type="compositionally biased region" description="Gly residues" evidence="1">
    <location>
        <begin position="1940"/>
        <end position="1950"/>
    </location>
</feature>
<feature type="compositionally biased region" description="Low complexity" evidence="1">
    <location>
        <begin position="887"/>
        <end position="908"/>
    </location>
</feature>
<comment type="caution">
    <text evidence="2">The sequence shown here is derived from an EMBL/GenBank/DDBJ whole genome shotgun (WGS) entry which is preliminary data.</text>
</comment>
<feature type="region of interest" description="Disordered" evidence="1">
    <location>
        <begin position="2169"/>
        <end position="2227"/>
    </location>
</feature>
<feature type="compositionally biased region" description="Low complexity" evidence="1">
    <location>
        <begin position="374"/>
        <end position="398"/>
    </location>
</feature>
<feature type="compositionally biased region" description="Low complexity" evidence="1">
    <location>
        <begin position="669"/>
        <end position="696"/>
    </location>
</feature>
<accession>A0AAW0FF11</accession>
<feature type="region of interest" description="Disordered" evidence="1">
    <location>
        <begin position="1929"/>
        <end position="1953"/>
    </location>
</feature>
<dbReference type="Proteomes" id="UP001430356">
    <property type="component" value="Unassembled WGS sequence"/>
</dbReference>
<protein>
    <submittedName>
        <fullName evidence="2">Uncharacterized protein</fullName>
    </submittedName>
</protein>
<dbReference type="PANTHER" id="PTHR35615">
    <property type="entry name" value="PRESENT IN THE OUTER MITOCHONDRIAL MEMBRANE PROTEOME 22-RELATED"/>
    <property type="match status" value="1"/>
</dbReference>
<feature type="region of interest" description="Disordered" evidence="1">
    <location>
        <begin position="1"/>
        <end position="155"/>
    </location>
</feature>
<evidence type="ECO:0000256" key="1">
    <source>
        <dbReference type="SAM" id="MobiDB-lite"/>
    </source>
</evidence>
<gene>
    <name evidence="2" type="ORF">NESM_000282900</name>
</gene>
<feature type="region of interest" description="Disordered" evidence="1">
    <location>
        <begin position="764"/>
        <end position="850"/>
    </location>
</feature>
<evidence type="ECO:0000313" key="2">
    <source>
        <dbReference type="EMBL" id="KAK7202137.1"/>
    </source>
</evidence>
<feature type="compositionally biased region" description="Low complexity" evidence="1">
    <location>
        <begin position="344"/>
        <end position="362"/>
    </location>
</feature>
<feature type="region of interest" description="Disordered" evidence="1">
    <location>
        <begin position="1238"/>
        <end position="1267"/>
    </location>
</feature>
<proteinExistence type="predicted"/>
<feature type="region of interest" description="Disordered" evidence="1">
    <location>
        <begin position="2656"/>
        <end position="2690"/>
    </location>
</feature>
<dbReference type="EMBL" id="JAECZO010000025">
    <property type="protein sequence ID" value="KAK7202137.1"/>
    <property type="molecule type" value="Genomic_DNA"/>
</dbReference>
<keyword evidence="3" id="KW-1185">Reference proteome</keyword>
<feature type="compositionally biased region" description="Polar residues" evidence="1">
    <location>
        <begin position="44"/>
        <end position="55"/>
    </location>
</feature>
<feature type="region of interest" description="Disordered" evidence="1">
    <location>
        <begin position="1078"/>
        <end position="1118"/>
    </location>
</feature>
<feature type="region of interest" description="Disordered" evidence="1">
    <location>
        <begin position="309"/>
        <end position="401"/>
    </location>
</feature>
<feature type="region of interest" description="Disordered" evidence="1">
    <location>
        <begin position="584"/>
        <end position="636"/>
    </location>
</feature>
<feature type="compositionally biased region" description="Low complexity" evidence="1">
    <location>
        <begin position="213"/>
        <end position="225"/>
    </location>
</feature>
<feature type="region of interest" description="Disordered" evidence="1">
    <location>
        <begin position="172"/>
        <end position="229"/>
    </location>
</feature>
<feature type="compositionally biased region" description="Low complexity" evidence="1">
    <location>
        <begin position="2218"/>
        <end position="2227"/>
    </location>
</feature>
<feature type="compositionally biased region" description="Low complexity" evidence="1">
    <location>
        <begin position="1013"/>
        <end position="1022"/>
    </location>
</feature>
<name>A0AAW0FF11_9TRYP</name>
<feature type="compositionally biased region" description="Low complexity" evidence="1">
    <location>
        <begin position="543"/>
        <end position="564"/>
    </location>
</feature>
<evidence type="ECO:0000313" key="3">
    <source>
        <dbReference type="Proteomes" id="UP001430356"/>
    </source>
</evidence>
<feature type="compositionally biased region" description="Low complexity" evidence="1">
    <location>
        <begin position="615"/>
        <end position="628"/>
    </location>
</feature>
<feature type="compositionally biased region" description="Low complexity" evidence="1">
    <location>
        <begin position="971"/>
        <end position="986"/>
    </location>
</feature>
<feature type="compositionally biased region" description="Low complexity" evidence="1">
    <location>
        <begin position="584"/>
        <end position="593"/>
    </location>
</feature>
<organism evidence="2 3">
    <name type="scientific">Novymonas esmeraldas</name>
    <dbReference type="NCBI Taxonomy" id="1808958"/>
    <lineage>
        <taxon>Eukaryota</taxon>
        <taxon>Discoba</taxon>
        <taxon>Euglenozoa</taxon>
        <taxon>Kinetoplastea</taxon>
        <taxon>Metakinetoplastina</taxon>
        <taxon>Trypanosomatida</taxon>
        <taxon>Trypanosomatidae</taxon>
        <taxon>Novymonas</taxon>
    </lineage>
</organism>
<feature type="compositionally biased region" description="Polar residues" evidence="1">
    <location>
        <begin position="1"/>
        <end position="17"/>
    </location>
</feature>
<dbReference type="PANTHER" id="PTHR35615:SF2">
    <property type="entry name" value="PROTEIN KINASE DOMAIN-CONTAINING PROTEIN"/>
    <property type="match status" value="1"/>
</dbReference>